<dbReference type="InterPro" id="IPR045853">
    <property type="entry name" value="Pep_chain_release_fac_I_sf"/>
</dbReference>
<organism evidence="4 5">
    <name type="scientific">Dunaliella salina</name>
    <name type="common">Green alga</name>
    <name type="synonym">Protococcus salinus</name>
    <dbReference type="NCBI Taxonomy" id="3046"/>
    <lineage>
        <taxon>Eukaryota</taxon>
        <taxon>Viridiplantae</taxon>
        <taxon>Chlorophyta</taxon>
        <taxon>core chlorophytes</taxon>
        <taxon>Chlorophyceae</taxon>
        <taxon>CS clade</taxon>
        <taxon>Chlamydomonadales</taxon>
        <taxon>Dunaliellaceae</taxon>
        <taxon>Dunaliella</taxon>
    </lineage>
</organism>
<dbReference type="Gene3D" id="1.20.58.410">
    <property type="entry name" value="Release factor"/>
    <property type="match status" value="1"/>
</dbReference>
<proteinExistence type="inferred from homology"/>
<protein>
    <submittedName>
        <fullName evidence="4">Peptide chain release factor 2-like protein</fullName>
    </submittedName>
</protein>
<comment type="similarity">
    <text evidence="1">Belongs to the prokaryotic/mitochondrial release factor family.</text>
</comment>
<dbReference type="HAMAP" id="MF_00094">
    <property type="entry name" value="Rel_fac_2"/>
    <property type="match status" value="1"/>
</dbReference>
<dbReference type="SUPFAM" id="SSF75620">
    <property type="entry name" value="Release factor"/>
    <property type="match status" value="1"/>
</dbReference>
<dbReference type="Gene3D" id="3.30.70.1660">
    <property type="match status" value="1"/>
</dbReference>
<dbReference type="PROSITE" id="PS00745">
    <property type="entry name" value="RF_PROK_I"/>
    <property type="match status" value="1"/>
</dbReference>
<dbReference type="Pfam" id="PF03462">
    <property type="entry name" value="PCRF"/>
    <property type="match status" value="1"/>
</dbReference>
<dbReference type="PANTHER" id="PTHR43116">
    <property type="entry name" value="PEPTIDE CHAIN RELEASE FACTOR 2"/>
    <property type="match status" value="1"/>
</dbReference>
<dbReference type="InterPro" id="IPR004374">
    <property type="entry name" value="PrfB"/>
</dbReference>
<dbReference type="NCBIfam" id="TIGR00020">
    <property type="entry name" value="prfB"/>
    <property type="match status" value="1"/>
</dbReference>
<dbReference type="Proteomes" id="UP000815325">
    <property type="component" value="Unassembled WGS sequence"/>
</dbReference>
<dbReference type="Gene3D" id="3.30.160.20">
    <property type="match status" value="1"/>
</dbReference>
<evidence type="ECO:0000256" key="1">
    <source>
        <dbReference type="ARBA" id="ARBA00010835"/>
    </source>
</evidence>
<evidence type="ECO:0000256" key="2">
    <source>
        <dbReference type="ARBA" id="ARBA00022917"/>
    </source>
</evidence>
<evidence type="ECO:0000259" key="3">
    <source>
        <dbReference type="PROSITE" id="PS00745"/>
    </source>
</evidence>
<gene>
    <name evidence="4" type="ORF">DUNSADRAFT_9604</name>
</gene>
<dbReference type="InterPro" id="IPR005139">
    <property type="entry name" value="PCRF"/>
</dbReference>
<keyword evidence="2" id="KW-0648">Protein biosynthesis</keyword>
<evidence type="ECO:0000313" key="4">
    <source>
        <dbReference type="EMBL" id="KAF5842035.1"/>
    </source>
</evidence>
<dbReference type="EMBL" id="MU069470">
    <property type="protein sequence ID" value="KAF5842035.1"/>
    <property type="molecule type" value="Genomic_DNA"/>
</dbReference>
<keyword evidence="5" id="KW-1185">Reference proteome</keyword>
<feature type="domain" description="Prokaryotic-type class I peptide chain release factors" evidence="3">
    <location>
        <begin position="329"/>
        <end position="345"/>
    </location>
</feature>
<dbReference type="SMART" id="SM00937">
    <property type="entry name" value="PCRF"/>
    <property type="match status" value="1"/>
</dbReference>
<reference evidence="4" key="1">
    <citation type="submission" date="2017-08" db="EMBL/GenBank/DDBJ databases">
        <authorList>
            <person name="Polle J.E."/>
            <person name="Barry K."/>
            <person name="Cushman J."/>
            <person name="Schmutz J."/>
            <person name="Tran D."/>
            <person name="Hathwaick L.T."/>
            <person name="Yim W.C."/>
            <person name="Jenkins J."/>
            <person name="Mckie-Krisberg Z.M."/>
            <person name="Prochnik S."/>
            <person name="Lindquist E."/>
            <person name="Dockter R.B."/>
            <person name="Adam C."/>
            <person name="Molina H."/>
            <person name="Bunkerborg J."/>
            <person name="Jin E."/>
            <person name="Buchheim M."/>
            <person name="Magnuson J."/>
        </authorList>
    </citation>
    <scope>NUCLEOTIDE SEQUENCE</scope>
    <source>
        <strain evidence="4">CCAP 19/18</strain>
    </source>
</reference>
<sequence>MSFMATGRLNLVVGRTGCRLRYLWACLQPPQMKWSAHLHGPRASCSYSFSGSCQQKLHHATRIKDWPAIKAKTDTAVDVEGAGSLKRAVEGLRSRLQEACAVADTEGARARLALLEDTASSGSLWTEDPQRAQEIMGQMAALRYEIDTIESLQSTFDDAVFATELLEASEDKREQLGIMSEAQSLLEKLEGRLDQWETRKLLNGSYDDRSACITINAGAGGVDAMDWAEMLERMYTRWASGMGYSTRTLDRAAGEEAGLKSVELEVTGMFAYGYLKGEKGTHRLVRSSPFNAKGLRQTSFAGVEVMPLLGDMQVDLDIKDSDLQMSFQRSGGAGGQNVNKVETGVRITHVPTGLSVKCTQERTQAANRQIAMDMLKAKLLVVLEEQQAQKVAEIRGDAVKAEWGQQIRNYVFHPYKLVKDTRTGHETSDVQGVMDGELTPFMSSFLRLKGQQATQHDLGKEP</sequence>
<comment type="caution">
    <text evidence="4">The sequence shown here is derived from an EMBL/GenBank/DDBJ whole genome shotgun (WGS) entry which is preliminary data.</text>
</comment>
<name>A0ABQ7H5A3_DUNSA</name>
<dbReference type="InterPro" id="IPR000352">
    <property type="entry name" value="Pep_chain_release_fac_I"/>
</dbReference>
<dbReference type="Pfam" id="PF00472">
    <property type="entry name" value="RF-1"/>
    <property type="match status" value="1"/>
</dbReference>
<accession>A0ABQ7H5A3</accession>
<dbReference type="PANTHER" id="PTHR43116:SF3">
    <property type="entry name" value="CLASS I PEPTIDE CHAIN RELEASE FACTOR"/>
    <property type="match status" value="1"/>
</dbReference>
<evidence type="ECO:0000313" key="5">
    <source>
        <dbReference type="Proteomes" id="UP000815325"/>
    </source>
</evidence>